<reference evidence="1" key="2">
    <citation type="submission" date="2022-01" db="EMBL/GenBank/DDBJ databases">
        <authorList>
            <person name="Yamashiro T."/>
            <person name="Shiraishi A."/>
            <person name="Satake H."/>
            <person name="Nakayama K."/>
        </authorList>
    </citation>
    <scope>NUCLEOTIDE SEQUENCE</scope>
</reference>
<organism evidence="1 2">
    <name type="scientific">Tanacetum coccineum</name>
    <dbReference type="NCBI Taxonomy" id="301880"/>
    <lineage>
        <taxon>Eukaryota</taxon>
        <taxon>Viridiplantae</taxon>
        <taxon>Streptophyta</taxon>
        <taxon>Embryophyta</taxon>
        <taxon>Tracheophyta</taxon>
        <taxon>Spermatophyta</taxon>
        <taxon>Magnoliopsida</taxon>
        <taxon>eudicotyledons</taxon>
        <taxon>Gunneridae</taxon>
        <taxon>Pentapetalae</taxon>
        <taxon>asterids</taxon>
        <taxon>campanulids</taxon>
        <taxon>Asterales</taxon>
        <taxon>Asteraceae</taxon>
        <taxon>Asteroideae</taxon>
        <taxon>Anthemideae</taxon>
        <taxon>Anthemidinae</taxon>
        <taxon>Tanacetum</taxon>
    </lineage>
</organism>
<evidence type="ECO:0000313" key="1">
    <source>
        <dbReference type="EMBL" id="GJT39550.1"/>
    </source>
</evidence>
<evidence type="ECO:0000313" key="2">
    <source>
        <dbReference type="Proteomes" id="UP001151760"/>
    </source>
</evidence>
<reference evidence="1" key="1">
    <citation type="journal article" date="2022" name="Int. J. Mol. Sci.">
        <title>Draft Genome of Tanacetum Coccineum: Genomic Comparison of Closely Related Tanacetum-Family Plants.</title>
        <authorList>
            <person name="Yamashiro T."/>
            <person name="Shiraishi A."/>
            <person name="Nakayama K."/>
            <person name="Satake H."/>
        </authorList>
    </citation>
    <scope>NUCLEOTIDE SEQUENCE</scope>
</reference>
<comment type="caution">
    <text evidence="1">The sequence shown here is derived from an EMBL/GenBank/DDBJ whole genome shotgun (WGS) entry which is preliminary data.</text>
</comment>
<protein>
    <submittedName>
        <fullName evidence="1">Uncharacterized protein</fullName>
    </submittedName>
</protein>
<dbReference type="EMBL" id="BQNB010015396">
    <property type="protein sequence ID" value="GJT39550.1"/>
    <property type="molecule type" value="Genomic_DNA"/>
</dbReference>
<accession>A0ABQ5DKK0</accession>
<proteinExistence type="predicted"/>
<gene>
    <name evidence="1" type="ORF">Tco_0939415</name>
</gene>
<keyword evidence="2" id="KW-1185">Reference proteome</keyword>
<dbReference type="Proteomes" id="UP001151760">
    <property type="component" value="Unassembled WGS sequence"/>
</dbReference>
<sequence length="255" mass="28480">MLSLKIQPSMFHSSQFWQTASASTSENKEMEITATINGRVKTVTEASIRRHLKLEDSDGISTLPNTKIFEQLAFMRQETKVPQLSSLPHTHVADEAVSTGVDVRYGGAATTITSLDARQDNEYKCAALETDLRQAKKFYGDAFTRLIKKVNKLEKTVKTSQARRRSRVVISDDEEDTAEEPVSTIGASMPVSTVGIVQEASTPLSVAIKDKGKAIMDEEVALKLQEEFDAAERQRITRVHYKKLDSSILKNRKIY</sequence>
<name>A0ABQ5DKK0_9ASTR</name>